<feature type="transmembrane region" description="Helical" evidence="8">
    <location>
        <begin position="181"/>
        <end position="204"/>
    </location>
</feature>
<dbReference type="GO" id="GO:0071916">
    <property type="term" value="F:dipeptide transmembrane transporter activity"/>
    <property type="evidence" value="ECO:0007669"/>
    <property type="project" value="UniProtKB-ARBA"/>
</dbReference>
<dbReference type="SUPFAM" id="SSF103473">
    <property type="entry name" value="MFS general substrate transporter"/>
    <property type="match status" value="1"/>
</dbReference>
<reference evidence="9 10" key="1">
    <citation type="submission" date="2019-06" db="EMBL/GenBank/DDBJ databases">
        <title>Draft genome sequence of the filamentous fungus Phialemoniopsis curvata isolated from diesel fuel.</title>
        <authorList>
            <person name="Varaljay V.A."/>
            <person name="Lyon W.J."/>
            <person name="Crouch A.L."/>
            <person name="Drake C.E."/>
            <person name="Hollomon J.M."/>
            <person name="Nadeau L.J."/>
            <person name="Nunn H.S."/>
            <person name="Stevenson B.S."/>
            <person name="Bojanowski C.L."/>
            <person name="Crookes-Goodson W.J."/>
        </authorList>
    </citation>
    <scope>NUCLEOTIDE SEQUENCE [LARGE SCALE GENOMIC DNA]</scope>
    <source>
        <strain evidence="9 10">D216</strain>
    </source>
</reference>
<evidence type="ECO:0000256" key="2">
    <source>
        <dbReference type="ARBA" id="ARBA00005982"/>
    </source>
</evidence>
<dbReference type="RefSeq" id="XP_030995876.1">
    <property type="nucleotide sequence ID" value="XM_031140136.1"/>
</dbReference>
<comment type="similarity">
    <text evidence="2">Belongs to the major facilitator superfamily. Proton-dependent oligopeptide transporter (POT/PTR) (TC 2.A.17) family.</text>
</comment>
<dbReference type="OrthoDB" id="8904098at2759"/>
<evidence type="ECO:0000256" key="7">
    <source>
        <dbReference type="SAM" id="MobiDB-lite"/>
    </source>
</evidence>
<feature type="transmembrane region" description="Helical" evidence="8">
    <location>
        <begin position="524"/>
        <end position="544"/>
    </location>
</feature>
<feature type="transmembrane region" description="Helical" evidence="8">
    <location>
        <begin position="210"/>
        <end position="228"/>
    </location>
</feature>
<evidence type="ECO:0000256" key="3">
    <source>
        <dbReference type="ARBA" id="ARBA00022448"/>
    </source>
</evidence>
<dbReference type="GeneID" id="41968006"/>
<keyword evidence="4 8" id="KW-0812">Transmembrane</keyword>
<feature type="compositionally biased region" description="Basic and acidic residues" evidence="7">
    <location>
        <begin position="1"/>
        <end position="37"/>
    </location>
</feature>
<evidence type="ECO:0000256" key="4">
    <source>
        <dbReference type="ARBA" id="ARBA00022692"/>
    </source>
</evidence>
<dbReference type="InterPro" id="IPR036259">
    <property type="entry name" value="MFS_trans_sf"/>
</dbReference>
<dbReference type="FunFam" id="1.20.1250.20:FF:000085">
    <property type="entry name" value="MFS peptide transporter Ptr2"/>
    <property type="match status" value="1"/>
</dbReference>
<dbReference type="InParanoid" id="A0A507ATL9"/>
<evidence type="ECO:0000256" key="8">
    <source>
        <dbReference type="SAM" id="Phobius"/>
    </source>
</evidence>
<feature type="transmembrane region" description="Helical" evidence="8">
    <location>
        <begin position="556"/>
        <end position="575"/>
    </location>
</feature>
<feature type="region of interest" description="Disordered" evidence="7">
    <location>
        <begin position="1"/>
        <end position="41"/>
    </location>
</feature>
<keyword evidence="6 8" id="KW-0472">Membrane</keyword>
<name>A0A507ATL9_9PEZI</name>
<feature type="transmembrane region" description="Helical" evidence="8">
    <location>
        <begin position="270"/>
        <end position="289"/>
    </location>
</feature>
<evidence type="ECO:0000313" key="9">
    <source>
        <dbReference type="EMBL" id="TPX14165.1"/>
    </source>
</evidence>
<feature type="transmembrane region" description="Helical" evidence="8">
    <location>
        <begin position="392"/>
        <end position="412"/>
    </location>
</feature>
<proteinExistence type="inferred from homology"/>
<dbReference type="InterPro" id="IPR000109">
    <property type="entry name" value="POT_fam"/>
</dbReference>
<comment type="subcellular location">
    <subcellularLocation>
        <location evidence="1">Membrane</location>
        <topology evidence="1">Multi-pass membrane protein</topology>
    </subcellularLocation>
</comment>
<feature type="transmembrane region" description="Helical" evidence="8">
    <location>
        <begin position="581"/>
        <end position="601"/>
    </location>
</feature>
<feature type="transmembrane region" description="Helical" evidence="8">
    <location>
        <begin position="432"/>
        <end position="456"/>
    </location>
</feature>
<dbReference type="Pfam" id="PF00854">
    <property type="entry name" value="PTR2"/>
    <property type="match status" value="1"/>
</dbReference>
<keyword evidence="5 8" id="KW-1133">Transmembrane helix</keyword>
<dbReference type="PANTHER" id="PTHR11654">
    <property type="entry name" value="OLIGOPEPTIDE TRANSPORTER-RELATED"/>
    <property type="match status" value="1"/>
</dbReference>
<dbReference type="Gene3D" id="1.20.1250.20">
    <property type="entry name" value="MFS general substrate transporter like domains"/>
    <property type="match status" value="1"/>
</dbReference>
<dbReference type="GO" id="GO:0005886">
    <property type="term" value="C:plasma membrane"/>
    <property type="evidence" value="ECO:0007669"/>
    <property type="project" value="UniProtKB-ARBA"/>
</dbReference>
<dbReference type="FunCoup" id="A0A507ATL9">
    <property type="interactions" value="1042"/>
</dbReference>
<evidence type="ECO:0000256" key="1">
    <source>
        <dbReference type="ARBA" id="ARBA00004141"/>
    </source>
</evidence>
<dbReference type="AlphaFoldDB" id="A0A507ATL9"/>
<feature type="compositionally biased region" description="Low complexity" evidence="7">
    <location>
        <begin position="638"/>
        <end position="667"/>
    </location>
</feature>
<comment type="caution">
    <text evidence="9">The sequence shown here is derived from an EMBL/GenBank/DDBJ whole genome shotgun (WGS) entry which is preliminary data.</text>
</comment>
<dbReference type="EMBL" id="SKBQ01000002">
    <property type="protein sequence ID" value="TPX14165.1"/>
    <property type="molecule type" value="Genomic_DNA"/>
</dbReference>
<keyword evidence="10" id="KW-1185">Reference proteome</keyword>
<feature type="region of interest" description="Disordered" evidence="7">
    <location>
        <begin position="627"/>
        <end position="667"/>
    </location>
</feature>
<gene>
    <name evidence="9" type="ORF">E0L32_000559</name>
</gene>
<accession>A0A507ATL9</accession>
<evidence type="ECO:0000256" key="6">
    <source>
        <dbReference type="ARBA" id="ARBA00023136"/>
    </source>
</evidence>
<evidence type="ECO:0000313" key="10">
    <source>
        <dbReference type="Proteomes" id="UP000319257"/>
    </source>
</evidence>
<organism evidence="9 10">
    <name type="scientific">Thyridium curvatum</name>
    <dbReference type="NCBI Taxonomy" id="1093900"/>
    <lineage>
        <taxon>Eukaryota</taxon>
        <taxon>Fungi</taxon>
        <taxon>Dikarya</taxon>
        <taxon>Ascomycota</taxon>
        <taxon>Pezizomycotina</taxon>
        <taxon>Sordariomycetes</taxon>
        <taxon>Sordariomycetidae</taxon>
        <taxon>Thyridiales</taxon>
        <taxon>Thyridiaceae</taxon>
        <taxon>Thyridium</taxon>
    </lineage>
</organism>
<sequence length="667" mass="74059">MAASVAKDEVRPEASETRPQEESKKEIKKEEEHHAADDSQIQRAEADLATAIIEKQAEKGVFLEDFPTEEELRTLRRVADHIPLKVFTIAFIELVSHRFPYLFRLVPKSHDSFFTDQNYIQWPLPKGSNTGAGGPDGQSGALGMGQRAGTGLTTYNQFWNYCLPLAGAYIADTYWGRYKTICVALAVDIIGHIILIISSIPPVITKPHNSLAALIMAITVIGLGTGGFKPNINPLVIEQLKIEHMKVRTLKSGERVIVDPAITVNRVYNWFYLFTNVGALVGQLTMVYAEKYRGFYLAFLLPTSMLAICPLVMWWARKRYARRPPAGSAIPKAFKTFGLANKGRWHLNPVRTVRHLRDGTFWESVKPSRFAPGTKPKWMTFDDAWVDELRRGFSACAVFFYLPIFWLTYGQINNNLISQAAVMKLNGLPNDIFTNLDPIALIIFIPICDFLLYPALRRMKVRFTPIRRISAGFITGSFAMVWAAVVQYYIYRDSECGTHASGKLPSGERCAPVGINVWAQTGSYVLIALSEIMTIITSFEYAYSKAPKNMRSIVQAVMLCQNAISSAIAEAFVSLSEDPLLVWNYGSMAVLAFAAGCLFWLHFRHLDYEEDELNELPEGKLFADQDEESLRGAEVPNTTGDNAGAAAPAPRATGAAAGAAAATGTEK</sequence>
<keyword evidence="3" id="KW-0813">Transport</keyword>
<protein>
    <submittedName>
        <fullName evidence="9">Uncharacterized protein</fullName>
    </submittedName>
</protein>
<feature type="transmembrane region" description="Helical" evidence="8">
    <location>
        <begin position="468"/>
        <end position="490"/>
    </location>
</feature>
<dbReference type="Proteomes" id="UP000319257">
    <property type="component" value="Unassembled WGS sequence"/>
</dbReference>
<evidence type="ECO:0000256" key="5">
    <source>
        <dbReference type="ARBA" id="ARBA00022989"/>
    </source>
</evidence>
<feature type="transmembrane region" description="Helical" evidence="8">
    <location>
        <begin position="295"/>
        <end position="316"/>
    </location>
</feature>